<dbReference type="Gene3D" id="3.40.50.720">
    <property type="entry name" value="NAD(P)-binding Rossmann-like Domain"/>
    <property type="match status" value="1"/>
</dbReference>
<feature type="domain" description="XdhC- CoxI" evidence="1">
    <location>
        <begin position="18"/>
        <end position="81"/>
    </location>
</feature>
<organism evidence="3 4">
    <name type="scientific">Flavobacterium tiangeerense</name>
    <dbReference type="NCBI Taxonomy" id="459471"/>
    <lineage>
        <taxon>Bacteria</taxon>
        <taxon>Pseudomonadati</taxon>
        <taxon>Bacteroidota</taxon>
        <taxon>Flavobacteriia</taxon>
        <taxon>Flavobacteriales</taxon>
        <taxon>Flavobacteriaceae</taxon>
        <taxon>Flavobacterium</taxon>
    </lineage>
</organism>
<dbReference type="InterPro" id="IPR027051">
    <property type="entry name" value="XdhC_Rossmann_dom"/>
</dbReference>
<dbReference type="PANTHER" id="PTHR30388">
    <property type="entry name" value="ALDEHYDE OXIDOREDUCTASE MOLYBDENUM COFACTOR ASSEMBLY PROTEIN"/>
    <property type="match status" value="1"/>
</dbReference>
<sequence length="374" mass="41344">MKEIRDILKAYEVATNLGKKTALATVVKVEGSSYRQPGARMLVTEDGDLTGAISGGCLEGDALRKALLAIHQQQNKLITYDTSNEDDADFGVQLGCNGIVHILFEYIDSTKENNPIQLLQQLEKERKDAVIVTIFSLKRQSIQLGTVLFYRKEKVTAVDEKYTFLAKESATILEQKRSIIKKIAIDSEPYEALIEYCPVPVALVLCGAGNDVKPVVEIASVLGWETNVFDGRATHATANRFPKATRVTIAKAEEISEQIIVDNSTFFVLMTHNYNYDLAVLKCLLTTDCEYIGILGPKTKLNRMLSDLEKEGIVLSDKQMARLYGPVGLNIGAETSEEIALSIISEIKAVMTRNVGTSLKYKQEKIHATTAVVY</sequence>
<evidence type="ECO:0000259" key="2">
    <source>
        <dbReference type="Pfam" id="PF13478"/>
    </source>
</evidence>
<dbReference type="EMBL" id="VLKO01000004">
    <property type="protein sequence ID" value="TWI00596.1"/>
    <property type="molecule type" value="Genomic_DNA"/>
</dbReference>
<dbReference type="Pfam" id="PF13478">
    <property type="entry name" value="XdhC_C"/>
    <property type="match status" value="1"/>
</dbReference>
<evidence type="ECO:0000259" key="1">
    <source>
        <dbReference type="Pfam" id="PF02625"/>
    </source>
</evidence>
<dbReference type="InterPro" id="IPR052698">
    <property type="entry name" value="MoCofactor_Util/Proc"/>
</dbReference>
<keyword evidence="4" id="KW-1185">Reference proteome</keyword>
<name>A0ABY3FKS7_9FLAO</name>
<reference evidence="3 4" key="1">
    <citation type="journal article" date="2015" name="Stand. Genomic Sci.">
        <title>Genomic Encyclopedia of Bacterial and Archaeal Type Strains, Phase III: the genomes of soil and plant-associated and newly described type strains.</title>
        <authorList>
            <person name="Whitman W.B."/>
            <person name="Woyke T."/>
            <person name="Klenk H.P."/>
            <person name="Zhou Y."/>
            <person name="Lilburn T.G."/>
            <person name="Beck B.J."/>
            <person name="De Vos P."/>
            <person name="Vandamme P."/>
            <person name="Eisen J.A."/>
            <person name="Garrity G."/>
            <person name="Hugenholtz P."/>
            <person name="Kyrpides N.C."/>
        </authorList>
    </citation>
    <scope>NUCLEOTIDE SEQUENCE [LARGE SCALE GENOMIC DNA]</scope>
    <source>
        <strain evidence="3 4">CGMCC 1.6847</strain>
    </source>
</reference>
<dbReference type="Pfam" id="PF02625">
    <property type="entry name" value="XdhC_CoxI"/>
    <property type="match status" value="1"/>
</dbReference>
<dbReference type="Proteomes" id="UP000317519">
    <property type="component" value="Unassembled WGS sequence"/>
</dbReference>
<accession>A0ABY3FKS7</accession>
<evidence type="ECO:0000313" key="3">
    <source>
        <dbReference type="EMBL" id="TWI00596.1"/>
    </source>
</evidence>
<gene>
    <name evidence="3" type="ORF">IQ05_01252</name>
</gene>
<comment type="caution">
    <text evidence="3">The sequence shown here is derived from an EMBL/GenBank/DDBJ whole genome shotgun (WGS) entry which is preliminary data.</text>
</comment>
<evidence type="ECO:0000313" key="4">
    <source>
        <dbReference type="Proteomes" id="UP000317519"/>
    </source>
</evidence>
<dbReference type="InterPro" id="IPR003777">
    <property type="entry name" value="XdhC_CoxI"/>
</dbReference>
<feature type="domain" description="XdhC Rossmann" evidence="2">
    <location>
        <begin position="203"/>
        <end position="347"/>
    </location>
</feature>
<dbReference type="RefSeq" id="WP_144890974.1">
    <property type="nucleotide sequence ID" value="NZ_VLKO01000004.1"/>
</dbReference>
<protein>
    <submittedName>
        <fullName evidence="3">Xanthine/CO dehydrogenase XdhC/CoxF family maturation factor</fullName>
    </submittedName>
</protein>
<proteinExistence type="predicted"/>
<dbReference type="PANTHER" id="PTHR30388:SF6">
    <property type="entry name" value="XANTHINE DEHYDROGENASE SUBUNIT A-RELATED"/>
    <property type="match status" value="1"/>
</dbReference>